<dbReference type="Proteomes" id="UP000296049">
    <property type="component" value="Unassembled WGS sequence"/>
</dbReference>
<dbReference type="AlphaFoldDB" id="R0LQV8"/>
<evidence type="ECO:0000313" key="1">
    <source>
        <dbReference type="EMBL" id="EOB04125.1"/>
    </source>
</evidence>
<proteinExistence type="predicted"/>
<name>R0LQV8_ANAPL</name>
<reference evidence="2" key="1">
    <citation type="journal article" date="2013" name="Nat. Genet.">
        <title>The duck genome and transcriptome provide insight into an avian influenza virus reservoir species.</title>
        <authorList>
            <person name="Huang Y."/>
            <person name="Li Y."/>
            <person name="Burt D.W."/>
            <person name="Chen H."/>
            <person name="Zhang Y."/>
            <person name="Qian W."/>
            <person name="Kim H."/>
            <person name="Gan S."/>
            <person name="Zhao Y."/>
            <person name="Li J."/>
            <person name="Yi K."/>
            <person name="Feng H."/>
            <person name="Zhu P."/>
            <person name="Li B."/>
            <person name="Liu Q."/>
            <person name="Fairley S."/>
            <person name="Magor K.E."/>
            <person name="Du Z."/>
            <person name="Hu X."/>
            <person name="Goodman L."/>
            <person name="Tafer H."/>
            <person name="Vignal A."/>
            <person name="Lee T."/>
            <person name="Kim K.W."/>
            <person name="Sheng Z."/>
            <person name="An Y."/>
            <person name="Searle S."/>
            <person name="Herrero J."/>
            <person name="Groenen M.A."/>
            <person name="Crooijmans R.P."/>
            <person name="Faraut T."/>
            <person name="Cai Q."/>
            <person name="Webster R.G."/>
            <person name="Aldridge J.R."/>
            <person name="Warren W.C."/>
            <person name="Bartschat S."/>
            <person name="Kehr S."/>
            <person name="Marz M."/>
            <person name="Stadler P.F."/>
            <person name="Smith J."/>
            <person name="Kraus R.H."/>
            <person name="Zhao Y."/>
            <person name="Ren L."/>
            <person name="Fei J."/>
            <person name="Morisson M."/>
            <person name="Kaiser P."/>
            <person name="Griffin D.K."/>
            <person name="Rao M."/>
            <person name="Pitel F."/>
            <person name="Wang J."/>
            <person name="Li N."/>
        </authorList>
    </citation>
    <scope>NUCLEOTIDE SEQUENCE [LARGE SCALE GENOMIC DNA]</scope>
</reference>
<protein>
    <submittedName>
        <fullName evidence="1">Uncharacterized protein</fullName>
    </submittedName>
</protein>
<gene>
    <name evidence="1" type="ORF">Anapl_00175</name>
</gene>
<evidence type="ECO:0000313" key="2">
    <source>
        <dbReference type="Proteomes" id="UP000296049"/>
    </source>
</evidence>
<organism evidence="1 2">
    <name type="scientific">Anas platyrhynchos</name>
    <name type="common">Mallard</name>
    <name type="synonym">Anas boschas</name>
    <dbReference type="NCBI Taxonomy" id="8839"/>
    <lineage>
        <taxon>Eukaryota</taxon>
        <taxon>Metazoa</taxon>
        <taxon>Chordata</taxon>
        <taxon>Craniata</taxon>
        <taxon>Vertebrata</taxon>
        <taxon>Euteleostomi</taxon>
        <taxon>Archelosauria</taxon>
        <taxon>Archosauria</taxon>
        <taxon>Dinosauria</taxon>
        <taxon>Saurischia</taxon>
        <taxon>Theropoda</taxon>
        <taxon>Coelurosauria</taxon>
        <taxon>Aves</taxon>
        <taxon>Neognathae</taxon>
        <taxon>Galloanserae</taxon>
        <taxon>Anseriformes</taxon>
        <taxon>Anatidae</taxon>
        <taxon>Anatinae</taxon>
        <taxon>Anas</taxon>
    </lineage>
</organism>
<dbReference type="EMBL" id="KB742808">
    <property type="protein sequence ID" value="EOB04125.1"/>
    <property type="molecule type" value="Genomic_DNA"/>
</dbReference>
<keyword evidence="2" id="KW-1185">Reference proteome</keyword>
<sequence length="383" mass="42781">MSLSALLYRVITTEAYYLRTIYSNNLLQKSPGCTTHQHFPSLASSSGLLPPQLAWAAVRFQKGKATWGAERDRAFFLQDAPGTRVATYPSSMVVENHGSPCYPSRQFLTGLASLLDLTQVLQGVPISTEEEAVKLAPPQAGFTCAVMSLLHFKPLNHHTGQLASHLPLRTDYDYTGYASTEDGVKKQLPGGSIVRFYFPFLHINRTAARHTIYNQNNTVERDTILPDAQLKRMQAFLKYITINWETDAIISGSEQTKKPAKETMKTNMHMFLSTSDGRKELTSTATVSVVNHFHLQQAFRSKKKQMGVKPVVRREPHLQSVSQDKQQSSELLWKVSFCALEDENHGTGVFHKTTASRNCQQKENCNATGSRGNAKGLQELHLP</sequence>
<accession>R0LQV8</accession>